<dbReference type="Gene3D" id="1.10.3720.10">
    <property type="entry name" value="MetI-like"/>
    <property type="match status" value="1"/>
</dbReference>
<evidence type="ECO:0000256" key="2">
    <source>
        <dbReference type="ARBA" id="ARBA00022448"/>
    </source>
</evidence>
<dbReference type="AlphaFoldDB" id="A0A412Q1C3"/>
<evidence type="ECO:0000313" key="10">
    <source>
        <dbReference type="EMBL" id="RHI17281.1"/>
    </source>
</evidence>
<keyword evidence="6 7" id="KW-0472">Membrane</keyword>
<feature type="transmembrane region" description="Helical" evidence="7">
    <location>
        <begin position="270"/>
        <end position="287"/>
    </location>
</feature>
<dbReference type="SUPFAM" id="SSF161098">
    <property type="entry name" value="MetI-like"/>
    <property type="match status" value="1"/>
</dbReference>
<keyword evidence="2 7" id="KW-0813">Transport</keyword>
<dbReference type="InterPro" id="IPR035906">
    <property type="entry name" value="MetI-like_sf"/>
</dbReference>
<organism evidence="9 11">
    <name type="scientific">Agathobacter rectalis</name>
    <dbReference type="NCBI Taxonomy" id="39491"/>
    <lineage>
        <taxon>Bacteria</taxon>
        <taxon>Bacillati</taxon>
        <taxon>Bacillota</taxon>
        <taxon>Clostridia</taxon>
        <taxon>Lachnospirales</taxon>
        <taxon>Lachnospiraceae</taxon>
        <taxon>Agathobacter</taxon>
    </lineage>
</organism>
<proteinExistence type="inferred from homology"/>
<feature type="domain" description="ABC transmembrane type-1" evidence="8">
    <location>
        <begin position="72"/>
        <end position="284"/>
    </location>
</feature>
<dbReference type="PANTHER" id="PTHR30193:SF41">
    <property type="entry name" value="DIACETYLCHITOBIOSE UPTAKE SYSTEM PERMEASE PROTEIN NGCF"/>
    <property type="match status" value="1"/>
</dbReference>
<dbReference type="GO" id="GO:0005886">
    <property type="term" value="C:plasma membrane"/>
    <property type="evidence" value="ECO:0007669"/>
    <property type="project" value="UniProtKB-SubCell"/>
</dbReference>
<keyword evidence="3" id="KW-1003">Cell membrane</keyword>
<dbReference type="Proteomes" id="UP000284296">
    <property type="component" value="Unassembled WGS sequence"/>
</dbReference>
<evidence type="ECO:0000313" key="9">
    <source>
        <dbReference type="EMBL" id="RGT79707.1"/>
    </source>
</evidence>
<dbReference type="Pfam" id="PF00528">
    <property type="entry name" value="BPD_transp_1"/>
    <property type="match status" value="1"/>
</dbReference>
<comment type="caution">
    <text evidence="9">The sequence shown here is derived from an EMBL/GenBank/DDBJ whole genome shotgun (WGS) entry which is preliminary data.</text>
</comment>
<feature type="transmembrane region" description="Helical" evidence="7">
    <location>
        <begin position="149"/>
        <end position="180"/>
    </location>
</feature>
<dbReference type="GO" id="GO:0055085">
    <property type="term" value="P:transmembrane transport"/>
    <property type="evidence" value="ECO:0007669"/>
    <property type="project" value="InterPro"/>
</dbReference>
<name>A0A412Q1C3_9FIRM</name>
<dbReference type="InterPro" id="IPR000515">
    <property type="entry name" value="MetI-like"/>
</dbReference>
<dbReference type="InterPro" id="IPR051393">
    <property type="entry name" value="ABC_transporter_permease"/>
</dbReference>
<feature type="transmembrane region" description="Helical" evidence="7">
    <location>
        <begin position="109"/>
        <end position="129"/>
    </location>
</feature>
<evidence type="ECO:0000256" key="6">
    <source>
        <dbReference type="ARBA" id="ARBA00023136"/>
    </source>
</evidence>
<protein>
    <submittedName>
        <fullName evidence="9">Sugar ABC transporter permease</fullName>
    </submittedName>
</protein>
<dbReference type="PROSITE" id="PS50928">
    <property type="entry name" value="ABC_TM1"/>
    <property type="match status" value="1"/>
</dbReference>
<dbReference type="Proteomes" id="UP000285865">
    <property type="component" value="Unassembled WGS sequence"/>
</dbReference>
<gene>
    <name evidence="10" type="ORF">DW172_15500</name>
    <name evidence="9" type="ORF">DWX06_12265</name>
</gene>
<comment type="similarity">
    <text evidence="7">Belongs to the binding-protein-dependent transport system permease family.</text>
</comment>
<evidence type="ECO:0000256" key="1">
    <source>
        <dbReference type="ARBA" id="ARBA00004651"/>
    </source>
</evidence>
<comment type="subcellular location">
    <subcellularLocation>
        <location evidence="1 7">Cell membrane</location>
        <topology evidence="1 7">Multi-pass membrane protein</topology>
    </subcellularLocation>
</comment>
<evidence type="ECO:0000313" key="11">
    <source>
        <dbReference type="Proteomes" id="UP000284296"/>
    </source>
</evidence>
<evidence type="ECO:0000313" key="12">
    <source>
        <dbReference type="Proteomes" id="UP000285865"/>
    </source>
</evidence>
<evidence type="ECO:0000256" key="4">
    <source>
        <dbReference type="ARBA" id="ARBA00022692"/>
    </source>
</evidence>
<evidence type="ECO:0000256" key="7">
    <source>
        <dbReference type="RuleBase" id="RU363032"/>
    </source>
</evidence>
<dbReference type="CDD" id="cd06261">
    <property type="entry name" value="TM_PBP2"/>
    <property type="match status" value="1"/>
</dbReference>
<reference evidence="11 12" key="1">
    <citation type="submission" date="2018-08" db="EMBL/GenBank/DDBJ databases">
        <title>A genome reference for cultivated species of the human gut microbiota.</title>
        <authorList>
            <person name="Zou Y."/>
            <person name="Xue W."/>
            <person name="Luo G."/>
        </authorList>
    </citation>
    <scope>NUCLEOTIDE SEQUENCE [LARGE SCALE GENOMIC DNA]</scope>
    <source>
        <strain evidence="9 11">AF18-16LB</strain>
        <strain evidence="10 12">AM16-11</strain>
    </source>
</reference>
<keyword evidence="5 7" id="KW-1133">Transmembrane helix</keyword>
<dbReference type="RefSeq" id="WP_118004595.1">
    <property type="nucleotide sequence ID" value="NZ_QRKN01000022.1"/>
</dbReference>
<feature type="transmembrane region" description="Helical" evidence="7">
    <location>
        <begin position="211"/>
        <end position="231"/>
    </location>
</feature>
<keyword evidence="4 7" id="KW-0812">Transmembrane</keyword>
<sequence length="295" mass="32732">MSDLIYKKNRKRYLLLILPAFILYTFTLVIPLLGGTFPNALTNWNLMKGTKQFVGLDNYIHLLQDKNFQQAIVFTLILGIVTIIFTNVLAFITAFFLSEKIFGGSISRAMFFLPNIISGVMVSYVWYFIFTRAIPDVGKMLSNHFLSNISWFGTPGWAFAATAIVSVWQGTGFLMILYIAGLQTIPKDVLEAAKLDGCVGIKKIAYIELPLLMTTVTINLFVSIANCFKAFDIPFALTGGGPGGSTQTIALDIYNDAFGSFRYGYASAKSVILFLMVAAVTLVQLWITRKKEVQA</sequence>
<dbReference type="EMBL" id="QRXG01000024">
    <property type="protein sequence ID" value="RGT79707.1"/>
    <property type="molecule type" value="Genomic_DNA"/>
</dbReference>
<feature type="transmembrane region" description="Helical" evidence="7">
    <location>
        <begin position="12"/>
        <end position="34"/>
    </location>
</feature>
<evidence type="ECO:0000256" key="5">
    <source>
        <dbReference type="ARBA" id="ARBA00022989"/>
    </source>
</evidence>
<feature type="transmembrane region" description="Helical" evidence="7">
    <location>
        <begin position="71"/>
        <end position="97"/>
    </location>
</feature>
<evidence type="ECO:0000259" key="8">
    <source>
        <dbReference type="PROSITE" id="PS50928"/>
    </source>
</evidence>
<evidence type="ECO:0000256" key="3">
    <source>
        <dbReference type="ARBA" id="ARBA00022475"/>
    </source>
</evidence>
<dbReference type="PANTHER" id="PTHR30193">
    <property type="entry name" value="ABC TRANSPORTER PERMEASE PROTEIN"/>
    <property type="match status" value="1"/>
</dbReference>
<accession>A0A412Q1C3</accession>
<dbReference type="EMBL" id="QRKN01000022">
    <property type="protein sequence ID" value="RHI17281.1"/>
    <property type="molecule type" value="Genomic_DNA"/>
</dbReference>